<comment type="caution">
    <text evidence="2">The sequence shown here is derived from an EMBL/GenBank/DDBJ whole genome shotgun (WGS) entry which is preliminary data.</text>
</comment>
<evidence type="ECO:0000259" key="1">
    <source>
        <dbReference type="Pfam" id="PF01370"/>
    </source>
</evidence>
<dbReference type="AlphaFoldDB" id="A0A7K3M4E8"/>
<dbReference type="EMBL" id="WLZY01000004">
    <property type="protein sequence ID" value="NDL58116.1"/>
    <property type="molecule type" value="Genomic_DNA"/>
</dbReference>
<dbReference type="Pfam" id="PF01370">
    <property type="entry name" value="Epimerase"/>
    <property type="match status" value="1"/>
</dbReference>
<gene>
    <name evidence="2" type="ORF">F7O44_13640</name>
</gene>
<sequence length="312" mass="32956">MKIFVAGAAGVVGKHLVPELVAAGHDVVGTTRDAMKADQVRALGAEPVVLDALDRDAVMTAVADAHPDVVIHQLTAIGATDFKKFDESYEMTNRLRTEGLDYLLEAAREAGAKRFIAQSFTGWPNARTGSEIKTEEDALDPAPSPASTKSLEAIRHLESAVTAAAGIEGIVLRYGVLYGPGTAFGAGGEMVEVVSKRKMPIVGGGAGVFSFVHVADAAAATVAALENGRPGIYNIVDDEPAPVVTWLPYLADVLGAKNPMKMPAFLAKPMLGEFGVTTMTAMRGSSNAKAKRQLGWTPVHRTWRDGFRTLTS</sequence>
<name>A0A7K3M4E8_9ACTN</name>
<dbReference type="RefSeq" id="WP_162450799.1">
    <property type="nucleotide sequence ID" value="NZ_WLZY01000004.1"/>
</dbReference>
<dbReference type="InterPro" id="IPR001509">
    <property type="entry name" value="Epimerase_deHydtase"/>
</dbReference>
<dbReference type="Gene3D" id="3.40.50.720">
    <property type="entry name" value="NAD(P)-binding Rossmann-like Domain"/>
    <property type="match status" value="1"/>
</dbReference>
<reference evidence="2 3" key="1">
    <citation type="submission" date="2019-11" db="EMBL/GenBank/DDBJ databases">
        <authorList>
            <person name="Li X.-J."/>
            <person name="Feng X.-M."/>
        </authorList>
    </citation>
    <scope>NUCLEOTIDE SEQUENCE [LARGE SCALE GENOMIC DNA]</scope>
    <source>
        <strain evidence="2 3">XMNu-373</strain>
    </source>
</reference>
<organism evidence="2 3">
    <name type="scientific">Phytoactinopolyspora mesophila</name>
    <dbReference type="NCBI Taxonomy" id="2650750"/>
    <lineage>
        <taxon>Bacteria</taxon>
        <taxon>Bacillati</taxon>
        <taxon>Actinomycetota</taxon>
        <taxon>Actinomycetes</taxon>
        <taxon>Jiangellales</taxon>
        <taxon>Jiangellaceae</taxon>
        <taxon>Phytoactinopolyspora</taxon>
    </lineage>
</organism>
<feature type="domain" description="NAD-dependent epimerase/dehydratase" evidence="1">
    <location>
        <begin position="3"/>
        <end position="235"/>
    </location>
</feature>
<keyword evidence="3" id="KW-1185">Reference proteome</keyword>
<dbReference type="Proteomes" id="UP000460435">
    <property type="component" value="Unassembled WGS sequence"/>
</dbReference>
<dbReference type="InterPro" id="IPR036291">
    <property type="entry name" value="NAD(P)-bd_dom_sf"/>
</dbReference>
<evidence type="ECO:0000313" key="2">
    <source>
        <dbReference type="EMBL" id="NDL58116.1"/>
    </source>
</evidence>
<dbReference type="SUPFAM" id="SSF51735">
    <property type="entry name" value="NAD(P)-binding Rossmann-fold domains"/>
    <property type="match status" value="1"/>
</dbReference>
<protein>
    <submittedName>
        <fullName evidence="2">NAD-dependent epimerase/dehydratase family protein</fullName>
    </submittedName>
</protein>
<dbReference type="GO" id="GO:0004029">
    <property type="term" value="F:aldehyde dehydrogenase (NAD+) activity"/>
    <property type="evidence" value="ECO:0007669"/>
    <property type="project" value="TreeGrafter"/>
</dbReference>
<proteinExistence type="predicted"/>
<dbReference type="PANTHER" id="PTHR48079">
    <property type="entry name" value="PROTEIN YEEZ"/>
    <property type="match status" value="1"/>
</dbReference>
<dbReference type="InterPro" id="IPR051783">
    <property type="entry name" value="NAD(P)-dependent_oxidoreduct"/>
</dbReference>
<dbReference type="GO" id="GO:0005737">
    <property type="term" value="C:cytoplasm"/>
    <property type="evidence" value="ECO:0007669"/>
    <property type="project" value="TreeGrafter"/>
</dbReference>
<dbReference type="PANTHER" id="PTHR48079:SF6">
    <property type="entry name" value="NAD(P)-BINDING DOMAIN-CONTAINING PROTEIN-RELATED"/>
    <property type="match status" value="1"/>
</dbReference>
<accession>A0A7K3M4E8</accession>
<evidence type="ECO:0000313" key="3">
    <source>
        <dbReference type="Proteomes" id="UP000460435"/>
    </source>
</evidence>